<reference evidence="1 2" key="1">
    <citation type="submission" date="2024-06" db="EMBL/GenBank/DDBJ databases">
        <title>The Natural Products Discovery Center: Release of the First 8490 Sequenced Strains for Exploring Actinobacteria Biosynthetic Diversity.</title>
        <authorList>
            <person name="Kalkreuter E."/>
            <person name="Kautsar S.A."/>
            <person name="Yang D."/>
            <person name="Bader C.D."/>
            <person name="Teijaro C.N."/>
            <person name="Fluegel L."/>
            <person name="Davis C.M."/>
            <person name="Simpson J.R."/>
            <person name="Lauterbach L."/>
            <person name="Steele A.D."/>
            <person name="Gui C."/>
            <person name="Meng S."/>
            <person name="Li G."/>
            <person name="Viehrig K."/>
            <person name="Ye F."/>
            <person name="Su P."/>
            <person name="Kiefer A.F."/>
            <person name="Nichols A."/>
            <person name="Cepeda A.J."/>
            <person name="Yan W."/>
            <person name="Fan B."/>
            <person name="Jiang Y."/>
            <person name="Adhikari A."/>
            <person name="Zheng C.-J."/>
            <person name="Schuster L."/>
            <person name="Cowan T.M."/>
            <person name="Smanski M.J."/>
            <person name="Chevrette M.G."/>
            <person name="De Carvalho L.P.S."/>
            <person name="Shen B."/>
        </authorList>
    </citation>
    <scope>NUCLEOTIDE SEQUENCE [LARGE SCALE GENOMIC DNA]</scope>
    <source>
        <strain evidence="1 2">NPDC000234</strain>
    </source>
</reference>
<protein>
    <recommendedName>
        <fullName evidence="3">Secreted protein</fullName>
    </recommendedName>
</protein>
<evidence type="ECO:0000313" key="2">
    <source>
        <dbReference type="Proteomes" id="UP001474181"/>
    </source>
</evidence>
<dbReference type="RefSeq" id="WP_350782399.1">
    <property type="nucleotide sequence ID" value="NZ_JBEPEK010000123.1"/>
</dbReference>
<dbReference type="Proteomes" id="UP001474181">
    <property type="component" value="Unassembled WGS sequence"/>
</dbReference>
<evidence type="ECO:0000313" key="1">
    <source>
        <dbReference type="EMBL" id="MER7181532.1"/>
    </source>
</evidence>
<keyword evidence="2" id="KW-1185">Reference proteome</keyword>
<proteinExistence type="predicted"/>
<evidence type="ECO:0008006" key="3">
    <source>
        <dbReference type="Google" id="ProtNLM"/>
    </source>
</evidence>
<dbReference type="EMBL" id="JBEPEK010000123">
    <property type="protein sequence ID" value="MER7181532.1"/>
    <property type="molecule type" value="Genomic_DNA"/>
</dbReference>
<sequence length="142" mass="15268">MVVVWGDVSWGSVLSGLCAAVLCEELYGPFGGLLEGVCVDCGRDFLSWRVTVAFAVLGVVVEDLPACTPHLKGVVEGLSRVVEGLSRVVEGMFLAGLPGCVRRPCPGKRASCPMDEVLLGFEDFTARLLEWTSWWIAEPPPT</sequence>
<gene>
    <name evidence="1" type="ORF">ABT404_18945</name>
</gene>
<comment type="caution">
    <text evidence="1">The sequence shown here is derived from an EMBL/GenBank/DDBJ whole genome shotgun (WGS) entry which is preliminary data.</text>
</comment>
<name>A0ABV1WXM4_9ACTN</name>
<accession>A0ABV1WXM4</accession>
<organism evidence="1 2">
    <name type="scientific">Streptomyces hyaluromycini</name>
    <dbReference type="NCBI Taxonomy" id="1377993"/>
    <lineage>
        <taxon>Bacteria</taxon>
        <taxon>Bacillati</taxon>
        <taxon>Actinomycetota</taxon>
        <taxon>Actinomycetes</taxon>
        <taxon>Kitasatosporales</taxon>
        <taxon>Streptomycetaceae</taxon>
        <taxon>Streptomyces</taxon>
    </lineage>
</organism>